<dbReference type="SMART" id="SM00228">
    <property type="entry name" value="PDZ"/>
    <property type="match status" value="1"/>
</dbReference>
<dbReference type="GO" id="GO:0030288">
    <property type="term" value="C:outer membrane-bounded periplasmic space"/>
    <property type="evidence" value="ECO:0007669"/>
    <property type="project" value="TreeGrafter"/>
</dbReference>
<dbReference type="InterPro" id="IPR055210">
    <property type="entry name" value="CtpA/B_N"/>
</dbReference>
<dbReference type="InterPro" id="IPR002477">
    <property type="entry name" value="Peptidoglycan-bd-like"/>
</dbReference>
<sequence length="483" mass="53209">MKLRKLHIVLLFILALAVGLVGGFAGVKLAQKTVPAAQQSIDLSGDSESNESVPENIEKIDQAFQLIKENYLEDVDDKQLTEGAIQGMLSTLEDPYSSYLDAETMKKFNEQIESSFEGIGAEVNKVGDVLTIVAPVKDSPAEKAGLRPNDQVLRVDGESLEGLSQNESVAKIRGEKGTEVELTIRRSGVSDPFKVAIVRDTIPQETVYSKITKVDGKKTGILEVTNFSERTAQEFNEQLKKMEDDGIEGLVIDVRGNPGGLLNVVEDMLKQFVPEDMPYLQVEDQNGKKTPYYSDLKQKKEYPISVLIDEGSASASEILAVAMKEMGYDVVGQPSFGKGTIQQAVPLGDESTIKLTFSKWLSPKGNWIHEKGVEPTVKQKQPAYYYTSPVQIKDPLTQDQTGDKIKNIQVMLKGLGYDPGRTDGYFSAKTAKAVEAFQQDNDLSSSGNIDEKTAKLIETKVINNIREGKDDQQLETALKEVYQ</sequence>
<dbReference type="EMBL" id="LGTO01000007">
    <property type="protein sequence ID" value="KNE19775.1"/>
    <property type="molecule type" value="Genomic_DNA"/>
</dbReference>
<dbReference type="CDD" id="cd06782">
    <property type="entry name" value="cpPDZ_CPP-like"/>
    <property type="match status" value="1"/>
</dbReference>
<dbReference type="AlphaFoldDB" id="A0A0L0QMD1"/>
<dbReference type="NCBIfam" id="TIGR00225">
    <property type="entry name" value="prc"/>
    <property type="match status" value="1"/>
</dbReference>
<dbReference type="PANTHER" id="PTHR32060:SF29">
    <property type="entry name" value="CARBOXY-TERMINAL PROCESSING PROTEASE CTPB"/>
    <property type="match status" value="1"/>
</dbReference>
<evidence type="ECO:0000256" key="4">
    <source>
        <dbReference type="ARBA" id="ARBA00022825"/>
    </source>
</evidence>
<evidence type="ECO:0000313" key="9">
    <source>
        <dbReference type="EMBL" id="KNE19775.1"/>
    </source>
</evidence>
<dbReference type="Gene3D" id="1.10.101.10">
    <property type="entry name" value="PGBD-like superfamily/PGBD"/>
    <property type="match status" value="1"/>
</dbReference>
<dbReference type="PANTHER" id="PTHR32060">
    <property type="entry name" value="TAIL-SPECIFIC PROTEASE"/>
    <property type="match status" value="1"/>
</dbReference>
<accession>A0A0L0QMD1</accession>
<evidence type="ECO:0000256" key="1">
    <source>
        <dbReference type="ARBA" id="ARBA00009179"/>
    </source>
</evidence>
<evidence type="ECO:0000259" key="8">
    <source>
        <dbReference type="PROSITE" id="PS50106"/>
    </source>
</evidence>
<evidence type="ECO:0000256" key="3">
    <source>
        <dbReference type="ARBA" id="ARBA00022801"/>
    </source>
</evidence>
<dbReference type="GO" id="GO:0004252">
    <property type="term" value="F:serine-type endopeptidase activity"/>
    <property type="evidence" value="ECO:0007669"/>
    <property type="project" value="UniProtKB-EC"/>
</dbReference>
<dbReference type="InterPro" id="IPR041489">
    <property type="entry name" value="PDZ_6"/>
</dbReference>
<dbReference type="Pfam" id="PF22694">
    <property type="entry name" value="CtpB_N-like"/>
    <property type="match status" value="1"/>
</dbReference>
<organism evidence="9 10">
    <name type="scientific">Virgibacillus pantothenticus</name>
    <dbReference type="NCBI Taxonomy" id="1473"/>
    <lineage>
        <taxon>Bacteria</taxon>
        <taxon>Bacillati</taxon>
        <taxon>Bacillota</taxon>
        <taxon>Bacilli</taxon>
        <taxon>Bacillales</taxon>
        <taxon>Bacillaceae</taxon>
        <taxon>Virgibacillus</taxon>
    </lineage>
</organism>
<dbReference type="SUPFAM" id="SSF50156">
    <property type="entry name" value="PDZ domain-like"/>
    <property type="match status" value="1"/>
</dbReference>
<evidence type="ECO:0000256" key="5">
    <source>
        <dbReference type="ARBA" id="ARBA00051784"/>
    </source>
</evidence>
<keyword evidence="3 7" id="KW-0378">Hydrolase</keyword>
<dbReference type="Pfam" id="PF17820">
    <property type="entry name" value="PDZ_6"/>
    <property type="match status" value="1"/>
</dbReference>
<keyword evidence="10" id="KW-1185">Reference proteome</keyword>
<dbReference type="GO" id="GO:0007165">
    <property type="term" value="P:signal transduction"/>
    <property type="evidence" value="ECO:0007669"/>
    <property type="project" value="TreeGrafter"/>
</dbReference>
<feature type="domain" description="PDZ" evidence="8">
    <location>
        <begin position="109"/>
        <end position="173"/>
    </location>
</feature>
<dbReference type="Pfam" id="PF03572">
    <property type="entry name" value="Peptidase_S41"/>
    <property type="match status" value="1"/>
</dbReference>
<dbReference type="EC" id="3.4.21.102" evidence="6"/>
<comment type="catalytic activity">
    <reaction evidence="5">
        <text>The enzyme shows specific recognition of a C-terminal tripeptide, Xaa-Yaa-Zaa, in which Xaa is preferably Ala or Leu, Yaa is preferably Ala or Tyr, and Zaa is preferably Ala, but then cleaves at a variable distance from the C-terminus. A typical cleavage is -Ala-Ala-|-Arg-Ala-Ala-Lys-Glu-Asn-Tyr-Ala-Leu-Ala-Ala.</text>
        <dbReference type="EC" id="3.4.21.102"/>
    </reaction>
</comment>
<dbReference type="CDD" id="cd07560">
    <property type="entry name" value="Peptidase_S41_CPP"/>
    <property type="match status" value="1"/>
</dbReference>
<proteinExistence type="inferred from homology"/>
<dbReference type="GO" id="GO:0006508">
    <property type="term" value="P:proteolysis"/>
    <property type="evidence" value="ECO:0007669"/>
    <property type="project" value="UniProtKB-KW"/>
</dbReference>
<dbReference type="InterPro" id="IPR036365">
    <property type="entry name" value="PGBD-like_sf"/>
</dbReference>
<dbReference type="FunFam" id="3.30.750.44:FF:000001">
    <property type="entry name" value="S41 family peptidase"/>
    <property type="match status" value="1"/>
</dbReference>
<evidence type="ECO:0000256" key="6">
    <source>
        <dbReference type="ARBA" id="ARBA00066637"/>
    </source>
</evidence>
<dbReference type="PROSITE" id="PS50106">
    <property type="entry name" value="PDZ"/>
    <property type="match status" value="1"/>
</dbReference>
<protein>
    <recommendedName>
        <fullName evidence="6">C-terminal processing peptidase</fullName>
        <ecNumber evidence="6">3.4.21.102</ecNumber>
    </recommendedName>
</protein>
<gene>
    <name evidence="9" type="ORF">AFK71_15210</name>
</gene>
<reference evidence="10" key="1">
    <citation type="submission" date="2015-07" db="EMBL/GenBank/DDBJ databases">
        <title>Fjat-10053 dsm26.</title>
        <authorList>
            <person name="Liu B."/>
            <person name="Wang J."/>
            <person name="Zhu Y."/>
            <person name="Liu G."/>
            <person name="Chen Q."/>
            <person name="Chen Z."/>
            <person name="Lan J."/>
            <person name="Che J."/>
            <person name="Ge C."/>
            <person name="Shi H."/>
            <person name="Pan Z."/>
            <person name="Liu X."/>
        </authorList>
    </citation>
    <scope>NUCLEOTIDE SEQUENCE [LARGE SCALE GENOMIC DNA]</scope>
    <source>
        <strain evidence="10">DSM 26</strain>
    </source>
</reference>
<dbReference type="InterPro" id="IPR036034">
    <property type="entry name" value="PDZ_sf"/>
</dbReference>
<dbReference type="Proteomes" id="UP000036780">
    <property type="component" value="Unassembled WGS sequence"/>
</dbReference>
<dbReference type="Gene3D" id="2.30.42.10">
    <property type="match status" value="1"/>
</dbReference>
<evidence type="ECO:0000313" key="10">
    <source>
        <dbReference type="Proteomes" id="UP000036780"/>
    </source>
</evidence>
<evidence type="ECO:0000256" key="2">
    <source>
        <dbReference type="ARBA" id="ARBA00022670"/>
    </source>
</evidence>
<keyword evidence="4 7" id="KW-0720">Serine protease</keyword>
<dbReference type="FunFam" id="2.30.42.10:FF:000063">
    <property type="entry name" value="Peptidase, S41 family"/>
    <property type="match status" value="1"/>
</dbReference>
<dbReference type="Gene3D" id="3.90.226.10">
    <property type="entry name" value="2-enoyl-CoA Hydratase, Chain A, domain 1"/>
    <property type="match status" value="1"/>
</dbReference>
<dbReference type="InterPro" id="IPR004447">
    <property type="entry name" value="Peptidase_S41A"/>
</dbReference>
<dbReference type="SMART" id="SM00245">
    <property type="entry name" value="TSPc"/>
    <property type="match status" value="1"/>
</dbReference>
<dbReference type="SUPFAM" id="SSF52096">
    <property type="entry name" value="ClpP/crotonase"/>
    <property type="match status" value="1"/>
</dbReference>
<comment type="similarity">
    <text evidence="1 7">Belongs to the peptidase S41A family.</text>
</comment>
<dbReference type="GeneID" id="66871147"/>
<dbReference type="PATRIC" id="fig|1473.5.peg.1707"/>
<dbReference type="InterPro" id="IPR005151">
    <property type="entry name" value="Tail-specific_protease"/>
</dbReference>
<dbReference type="Gene3D" id="3.30.750.44">
    <property type="match status" value="1"/>
</dbReference>
<comment type="caution">
    <text evidence="9">The sequence shown here is derived from an EMBL/GenBank/DDBJ whole genome shotgun (WGS) entry which is preliminary data.</text>
</comment>
<dbReference type="InterPro" id="IPR001478">
    <property type="entry name" value="PDZ"/>
</dbReference>
<dbReference type="InterPro" id="IPR029045">
    <property type="entry name" value="ClpP/crotonase-like_dom_sf"/>
</dbReference>
<dbReference type="RefSeq" id="WP_050352330.1">
    <property type="nucleotide sequence ID" value="NZ_BOSN01000008.1"/>
</dbReference>
<dbReference type="Pfam" id="PF01471">
    <property type="entry name" value="PG_binding_1"/>
    <property type="match status" value="1"/>
</dbReference>
<evidence type="ECO:0000256" key="7">
    <source>
        <dbReference type="RuleBase" id="RU004404"/>
    </source>
</evidence>
<name>A0A0L0QMD1_VIRPA</name>
<dbReference type="SUPFAM" id="SSF47090">
    <property type="entry name" value="PGBD-like"/>
    <property type="match status" value="1"/>
</dbReference>
<dbReference type="OrthoDB" id="9812068at2"/>
<keyword evidence="2 7" id="KW-0645">Protease</keyword>
<dbReference type="InterPro" id="IPR036366">
    <property type="entry name" value="PGBDSf"/>
</dbReference>